<feature type="signal peptide" evidence="2">
    <location>
        <begin position="1"/>
        <end position="21"/>
    </location>
</feature>
<keyword evidence="1 2" id="KW-0732">Signal</keyword>
<feature type="chain" id="PRO_5008600435" evidence="2">
    <location>
        <begin position="22"/>
        <end position="246"/>
    </location>
</feature>
<dbReference type="Gene3D" id="3.40.190.10">
    <property type="entry name" value="Periplasmic binding protein-like II"/>
    <property type="match status" value="2"/>
</dbReference>
<proteinExistence type="predicted"/>
<evidence type="ECO:0000256" key="2">
    <source>
        <dbReference type="SAM" id="SignalP"/>
    </source>
</evidence>
<dbReference type="InterPro" id="IPR001320">
    <property type="entry name" value="Iontro_rcpt_C"/>
</dbReference>
<dbReference type="STRING" id="1560234.SP90_15580"/>
<evidence type="ECO:0000259" key="4">
    <source>
        <dbReference type="SMART" id="SM00079"/>
    </source>
</evidence>
<dbReference type="GO" id="GO:0015276">
    <property type="term" value="F:ligand-gated monoatomic ion channel activity"/>
    <property type="evidence" value="ECO:0007669"/>
    <property type="project" value="InterPro"/>
</dbReference>
<dbReference type="SUPFAM" id="SSF53850">
    <property type="entry name" value="Periplasmic binding protein-like II"/>
    <property type="match status" value="1"/>
</dbReference>
<dbReference type="PANTHER" id="PTHR35936">
    <property type="entry name" value="MEMBRANE-BOUND LYTIC MUREIN TRANSGLYCOSYLASE F"/>
    <property type="match status" value="1"/>
</dbReference>
<comment type="caution">
    <text evidence="5">The sequence shown here is derived from an EMBL/GenBank/DDBJ whole genome shotgun (WGS) entry which is preliminary data.</text>
</comment>
<dbReference type="AlphaFoldDB" id="A0A1B7X956"/>
<feature type="domain" description="Solute-binding protein family 3/N-terminal" evidence="3">
    <location>
        <begin position="24"/>
        <end position="245"/>
    </location>
</feature>
<name>A0A1B7X956_9BACT</name>
<dbReference type="Proteomes" id="UP000091979">
    <property type="component" value="Unassembled WGS sequence"/>
</dbReference>
<dbReference type="PANTHER" id="PTHR35936:SF17">
    <property type="entry name" value="ARGININE-BINDING EXTRACELLULAR PROTEIN ARTP"/>
    <property type="match status" value="1"/>
</dbReference>
<dbReference type="SMART" id="SM00062">
    <property type="entry name" value="PBPb"/>
    <property type="match status" value="1"/>
</dbReference>
<dbReference type="Pfam" id="PF00497">
    <property type="entry name" value="SBP_bac_3"/>
    <property type="match status" value="1"/>
</dbReference>
<dbReference type="EMBL" id="JXMS01000036">
    <property type="protein sequence ID" value="OBQ45905.1"/>
    <property type="molecule type" value="Genomic_DNA"/>
</dbReference>
<feature type="domain" description="Ionotropic glutamate receptor C-terminal" evidence="4">
    <location>
        <begin position="24"/>
        <end position="246"/>
    </location>
</feature>
<evidence type="ECO:0000259" key="3">
    <source>
        <dbReference type="SMART" id="SM00062"/>
    </source>
</evidence>
<accession>A0A1B7X956</accession>
<dbReference type="CDD" id="cd13624">
    <property type="entry name" value="PBP2_Arg_Lys_His"/>
    <property type="match status" value="1"/>
</dbReference>
<evidence type="ECO:0000256" key="1">
    <source>
        <dbReference type="ARBA" id="ARBA00022729"/>
    </source>
</evidence>
<dbReference type="GO" id="GO:0016020">
    <property type="term" value="C:membrane"/>
    <property type="evidence" value="ECO:0007669"/>
    <property type="project" value="InterPro"/>
</dbReference>
<dbReference type="PATRIC" id="fig|1560234.3.peg.2410"/>
<dbReference type="SMART" id="SM00079">
    <property type="entry name" value="PBPe"/>
    <property type="match status" value="1"/>
</dbReference>
<sequence length="246" mass="26854">MLKKIALALVVVAMTATFAFAEKTIVIAHDATWPPMEFVDANKNIVGYSVDYCDAIAKETGLKVEHKSVAWDGIFAGLVGRKYDMISSSVSITPERQKKFDFSDPYFEVTQAVILPADASGKSLADLKGKTLGGQMGTTGVFMSKRAEGVNTKEFDEIGFAVEALYTGRIDGVICDDAIAADYVLRNPKYAGKFKLAFIVKSDKPEYYGFVVKKGNKELLETLNKGIAAVKAKGIEAELRKKWIGQ</sequence>
<dbReference type="OrthoDB" id="368476at2"/>
<keyword evidence="6" id="KW-1185">Reference proteome</keyword>
<dbReference type="InterPro" id="IPR001638">
    <property type="entry name" value="Solute-binding_3/MltF_N"/>
</dbReference>
<protein>
    <submittedName>
        <fullName evidence="5">Amino acid ABC transporter substrate-binding protein</fullName>
    </submittedName>
</protein>
<dbReference type="RefSeq" id="WP_066858469.1">
    <property type="nucleotide sequence ID" value="NZ_JXMS01000036.1"/>
</dbReference>
<evidence type="ECO:0000313" key="6">
    <source>
        <dbReference type="Proteomes" id="UP000091979"/>
    </source>
</evidence>
<organism evidence="5 6">
    <name type="scientific">Halodesulfovibrio spirochaetisodalis</name>
    <dbReference type="NCBI Taxonomy" id="1560234"/>
    <lineage>
        <taxon>Bacteria</taxon>
        <taxon>Pseudomonadati</taxon>
        <taxon>Thermodesulfobacteriota</taxon>
        <taxon>Desulfovibrionia</taxon>
        <taxon>Desulfovibrionales</taxon>
        <taxon>Desulfovibrionaceae</taxon>
        <taxon>Halodesulfovibrio</taxon>
    </lineage>
</organism>
<gene>
    <name evidence="5" type="ORF">SP90_15580</name>
</gene>
<reference evidence="5 6" key="1">
    <citation type="submission" date="2015-01" db="EMBL/GenBank/DDBJ databases">
        <title>Desulfovibrio sp. JC271 draft genome sequence.</title>
        <authorList>
            <person name="Shivani Y."/>
            <person name="Subhash Y."/>
            <person name="Sasikala C."/>
            <person name="Ramana C.V."/>
        </authorList>
    </citation>
    <scope>NUCLEOTIDE SEQUENCE [LARGE SCALE GENOMIC DNA]</scope>
    <source>
        <strain evidence="5 6">JC271</strain>
    </source>
</reference>
<evidence type="ECO:0000313" key="5">
    <source>
        <dbReference type="EMBL" id="OBQ45905.1"/>
    </source>
</evidence>